<evidence type="ECO:0000256" key="1">
    <source>
        <dbReference type="ARBA" id="ARBA00004884"/>
    </source>
</evidence>
<feature type="disulfide bond" evidence="16">
    <location>
        <begin position="197"/>
        <end position="241"/>
    </location>
</feature>
<evidence type="ECO:0000313" key="20">
    <source>
        <dbReference type="Proteomes" id="UP000298327"/>
    </source>
</evidence>
<evidence type="ECO:0000313" key="19">
    <source>
        <dbReference type="EMBL" id="TFY64204.1"/>
    </source>
</evidence>
<feature type="binding site" evidence="15">
    <location>
        <position position="243"/>
    </location>
    <ligand>
        <name>NAD(+)</name>
        <dbReference type="ChEBI" id="CHEBI:57540"/>
    </ligand>
</feature>
<evidence type="ECO:0000256" key="10">
    <source>
        <dbReference type="ARBA" id="ARBA00023157"/>
    </source>
</evidence>
<dbReference type="CDD" id="cd12188">
    <property type="entry name" value="SDH"/>
    <property type="match status" value="1"/>
</dbReference>
<dbReference type="OrthoDB" id="265306at2759"/>
<evidence type="ECO:0000256" key="12">
    <source>
        <dbReference type="ARBA" id="ARBA00047860"/>
    </source>
</evidence>
<dbReference type="EMBL" id="SEOQ01000381">
    <property type="protein sequence ID" value="TFY64204.1"/>
    <property type="molecule type" value="Genomic_DNA"/>
</dbReference>
<evidence type="ECO:0000256" key="13">
    <source>
        <dbReference type="PIRNR" id="PIRNR018250"/>
    </source>
</evidence>
<comment type="pathway">
    <text evidence="1 13">Amino-acid biosynthesis; L-lysine biosynthesis via AAA pathway; L-lysine from L-alpha-aminoadipate (fungal route): step 3/3.</text>
</comment>
<dbReference type="Pfam" id="PF05222">
    <property type="entry name" value="AlaDh_PNT_N"/>
    <property type="match status" value="1"/>
</dbReference>
<dbReference type="GO" id="GO:0005737">
    <property type="term" value="C:cytoplasm"/>
    <property type="evidence" value="ECO:0007669"/>
    <property type="project" value="TreeGrafter"/>
</dbReference>
<keyword evidence="6 13" id="KW-0028">Amino-acid biosynthesis</keyword>
<keyword evidence="8 13" id="KW-0520">NAD</keyword>
<evidence type="ECO:0000256" key="5">
    <source>
        <dbReference type="ARBA" id="ARBA00021221"/>
    </source>
</evidence>
<feature type="binding site" evidence="15">
    <location>
        <position position="129"/>
    </location>
    <ligand>
        <name>NAD(+)</name>
        <dbReference type="ChEBI" id="CHEBI:57540"/>
    </ligand>
</feature>
<dbReference type="SUPFAM" id="SSF52283">
    <property type="entry name" value="Formate/glycerate dehydrogenase catalytic domain-like"/>
    <property type="match status" value="1"/>
</dbReference>
<organism evidence="19 20">
    <name type="scientific">Dentipellis fragilis</name>
    <dbReference type="NCBI Taxonomy" id="205917"/>
    <lineage>
        <taxon>Eukaryota</taxon>
        <taxon>Fungi</taxon>
        <taxon>Dikarya</taxon>
        <taxon>Basidiomycota</taxon>
        <taxon>Agaricomycotina</taxon>
        <taxon>Agaricomycetes</taxon>
        <taxon>Russulales</taxon>
        <taxon>Hericiaceae</taxon>
        <taxon>Dentipellis</taxon>
    </lineage>
</organism>
<evidence type="ECO:0000259" key="18">
    <source>
        <dbReference type="SMART" id="SM01003"/>
    </source>
</evidence>
<dbReference type="Proteomes" id="UP000298327">
    <property type="component" value="Unassembled WGS sequence"/>
</dbReference>
<comment type="caution">
    <text evidence="19">The sequence shown here is derived from an EMBL/GenBank/DDBJ whole genome shotgun (WGS) entry which is preliminary data.</text>
</comment>
<comment type="similarity">
    <text evidence="2 13">Belongs to the AlaDH/PNT family.</text>
</comment>
<comment type="subunit">
    <text evidence="3">Monomer.</text>
</comment>
<name>A0A4Y9YP32_9AGAM</name>
<keyword evidence="20" id="KW-1185">Reference proteome</keyword>
<evidence type="ECO:0000256" key="6">
    <source>
        <dbReference type="ARBA" id="ARBA00022605"/>
    </source>
</evidence>
<dbReference type="InterPro" id="IPR051168">
    <property type="entry name" value="AASS"/>
</dbReference>
<dbReference type="InterPro" id="IPR007698">
    <property type="entry name" value="AlaDH/PNT_NAD(H)-bd"/>
</dbReference>
<gene>
    <name evidence="19" type="ORF">EVG20_g6027</name>
</gene>
<evidence type="ECO:0000256" key="9">
    <source>
        <dbReference type="ARBA" id="ARBA00023154"/>
    </source>
</evidence>
<evidence type="ECO:0000259" key="17">
    <source>
        <dbReference type="SMART" id="SM01002"/>
    </source>
</evidence>
<dbReference type="GO" id="GO:0019878">
    <property type="term" value="P:lysine biosynthetic process via aminoadipic acid"/>
    <property type="evidence" value="ECO:0007669"/>
    <property type="project" value="UniProtKB-UniPathway"/>
</dbReference>
<feature type="binding site" evidence="15">
    <location>
        <begin position="195"/>
        <end position="196"/>
    </location>
    <ligand>
        <name>NAD(+)</name>
        <dbReference type="ChEBI" id="CHEBI:57540"/>
    </ligand>
</feature>
<feature type="active site" description="Proton donor" evidence="14">
    <location>
        <position position="95"/>
    </location>
</feature>
<dbReference type="PANTHER" id="PTHR11133:SF23">
    <property type="entry name" value="SACCHAROPINE DEHYDROGENASE [NAD(+), L-LYSINE-FORMING]"/>
    <property type="match status" value="1"/>
</dbReference>
<dbReference type="SUPFAM" id="SSF51735">
    <property type="entry name" value="NAD(P)-binding Rossmann-fold domains"/>
    <property type="match status" value="1"/>
</dbReference>
<dbReference type="SMART" id="SM01002">
    <property type="entry name" value="AlaDh_PNT_C"/>
    <property type="match status" value="1"/>
</dbReference>
<dbReference type="EC" id="1.5.1.7" evidence="4 13"/>
<feature type="domain" description="Alanine dehydrogenase/pyridine nucleotide transhydrogenase N-terminal" evidence="18">
    <location>
        <begin position="7"/>
        <end position="141"/>
    </location>
</feature>
<comment type="catalytic activity">
    <reaction evidence="12 13">
        <text>L-saccharopine + NAD(+) + H2O = L-lysine + 2-oxoglutarate + NADH + H(+)</text>
        <dbReference type="Rhea" id="RHEA:12440"/>
        <dbReference type="ChEBI" id="CHEBI:15377"/>
        <dbReference type="ChEBI" id="CHEBI:15378"/>
        <dbReference type="ChEBI" id="CHEBI:16810"/>
        <dbReference type="ChEBI" id="CHEBI:32551"/>
        <dbReference type="ChEBI" id="CHEBI:57540"/>
        <dbReference type="ChEBI" id="CHEBI:57945"/>
        <dbReference type="ChEBI" id="CHEBI:57951"/>
        <dbReference type="EC" id="1.5.1.7"/>
    </reaction>
</comment>
<dbReference type="FunFam" id="3.40.50.720:FF:000217">
    <property type="entry name" value="Saccharopine dehydrogenase [NAD(+), L-lysine-forming]"/>
    <property type="match status" value="1"/>
</dbReference>
<evidence type="ECO:0000256" key="15">
    <source>
        <dbReference type="PIRSR" id="PIRSR018250-3"/>
    </source>
</evidence>
<evidence type="ECO:0000256" key="16">
    <source>
        <dbReference type="PIRSR" id="PIRSR018250-4"/>
    </source>
</evidence>
<dbReference type="InterPro" id="IPR036291">
    <property type="entry name" value="NAD(P)-bd_dom_sf"/>
</dbReference>
<dbReference type="GO" id="GO:0004754">
    <property type="term" value="F:saccharopine dehydrogenase (NAD+, L-lysine-forming) activity"/>
    <property type="evidence" value="ECO:0007669"/>
    <property type="project" value="UniProtKB-EC"/>
</dbReference>
<keyword evidence="9 13" id="KW-0457">Lysine biosynthesis</keyword>
<dbReference type="Gene3D" id="3.40.50.720">
    <property type="entry name" value="NAD(P)-binding Rossmann-like Domain"/>
    <property type="match status" value="1"/>
</dbReference>
<evidence type="ECO:0000256" key="8">
    <source>
        <dbReference type="ARBA" id="ARBA00023027"/>
    </source>
</evidence>
<evidence type="ECO:0000256" key="4">
    <source>
        <dbReference type="ARBA" id="ARBA00012847"/>
    </source>
</evidence>
<evidence type="ECO:0000256" key="14">
    <source>
        <dbReference type="PIRSR" id="PIRSR018250-1"/>
    </source>
</evidence>
<evidence type="ECO:0000256" key="3">
    <source>
        <dbReference type="ARBA" id="ARBA00011245"/>
    </source>
</evidence>
<feature type="binding site" evidence="15">
    <location>
        <position position="272"/>
    </location>
    <ligand>
        <name>NAD(+)</name>
        <dbReference type="ChEBI" id="CHEBI:57540"/>
    </ligand>
</feature>
<feature type="binding site" evidence="15">
    <location>
        <position position="219"/>
    </location>
    <ligand>
        <name>NAD(+)</name>
        <dbReference type="ChEBI" id="CHEBI:57540"/>
    </ligand>
</feature>
<sequence length="368" mass="40346">MSERTLWLRCEKKEFERRSALTPTTAKKLIDAGFKIFVERDEQRIFDDSEFEAVGCELVEHNSWPNAPKDVTIIGLKELPTSEEPLPHTHIQFAHCYKQRGGLSSVLARFHHGQGTLYDLEFLTDASGRRVAAFGFHAGFAGAAAGALALAAERSGKNLGLLVPYPNEGAMVADVKEKLGGSAKGLKVLVIGALGRCGRGAVDLFRKIGVEENDIVKWDMAETAKGGPFQEILDVDIFINCIYLTSKIPFFLTREQIQAAGKSRRLRVVVDVSCDTTNPNNPIPIYSINTTFSEPTVAVDTGAGNPPVSVISIDHLPTLLPREASEQFSADLLPSLLELPSRQSARVWTDAERLYKEKLADAVKAENL</sequence>
<feature type="domain" description="Alanine dehydrogenase/pyridine nucleotide transhydrogenase NAD(H)-binding" evidence="17">
    <location>
        <begin position="171"/>
        <end position="312"/>
    </location>
</feature>
<dbReference type="AlphaFoldDB" id="A0A4Y9YP32"/>
<evidence type="ECO:0000256" key="11">
    <source>
        <dbReference type="ARBA" id="ARBA00033228"/>
    </source>
</evidence>
<keyword evidence="10" id="KW-1015">Disulfide bond</keyword>
<dbReference type="InterPro" id="IPR007886">
    <property type="entry name" value="AlaDH/PNT_N"/>
</dbReference>
<proteinExistence type="inferred from homology"/>
<dbReference type="STRING" id="205917.A0A4Y9YP32"/>
<dbReference type="PIRSF" id="PIRSF018250">
    <property type="entry name" value="Saccharopine_DH_Lys"/>
    <property type="match status" value="1"/>
</dbReference>
<dbReference type="SMART" id="SM01003">
    <property type="entry name" value="AlaDh_PNT_N"/>
    <property type="match status" value="1"/>
</dbReference>
<dbReference type="UniPathway" id="UPA00033">
    <property type="reaction ID" value="UER00034"/>
</dbReference>
<feature type="active site" description="Proton acceptor" evidence="14">
    <location>
        <position position="77"/>
    </location>
</feature>
<evidence type="ECO:0000256" key="2">
    <source>
        <dbReference type="ARBA" id="ARBA00005689"/>
    </source>
</evidence>
<reference evidence="19 20" key="1">
    <citation type="submission" date="2019-02" db="EMBL/GenBank/DDBJ databases">
        <title>Genome sequencing of the rare red list fungi Dentipellis fragilis.</title>
        <authorList>
            <person name="Buettner E."/>
            <person name="Kellner H."/>
        </authorList>
    </citation>
    <scope>NUCLEOTIDE SEQUENCE [LARGE SCALE GENOMIC DNA]</scope>
    <source>
        <strain evidence="19 20">DSM 105465</strain>
    </source>
</reference>
<keyword evidence="7 13" id="KW-0560">Oxidoreductase</keyword>
<evidence type="ECO:0000256" key="7">
    <source>
        <dbReference type="ARBA" id="ARBA00023002"/>
    </source>
</evidence>
<dbReference type="PANTHER" id="PTHR11133">
    <property type="entry name" value="SACCHAROPINE DEHYDROGENASE"/>
    <property type="match status" value="1"/>
</dbReference>
<accession>A0A4Y9YP32</accession>
<dbReference type="InterPro" id="IPR027281">
    <property type="entry name" value="Lys1"/>
</dbReference>
<protein>
    <recommendedName>
        <fullName evidence="5 13">Saccharopine dehydrogenase [NAD(+), L-lysine-forming]</fullName>
        <shortName evidence="13">SDH</shortName>
        <ecNumber evidence="4 13">1.5.1.7</ecNumber>
    </recommendedName>
    <alternativeName>
        <fullName evidence="11 13">Lysine--2-oxoglutarate reductase</fullName>
    </alternativeName>
</protein>
<feature type="binding site" evidence="15">
    <location>
        <position position="223"/>
    </location>
    <ligand>
        <name>NAD(+)</name>
        <dbReference type="ChEBI" id="CHEBI:57540"/>
    </ligand>
</feature>
<feature type="binding site" evidence="15">
    <location>
        <begin position="313"/>
        <end position="316"/>
    </location>
    <ligand>
        <name>NAD(+)</name>
        <dbReference type="ChEBI" id="CHEBI:57540"/>
    </ligand>
</feature>